<dbReference type="GO" id="GO:0004674">
    <property type="term" value="F:protein serine/threonine kinase activity"/>
    <property type="evidence" value="ECO:0007669"/>
    <property type="project" value="UniProtKB-KW"/>
</dbReference>
<comment type="subcellular location">
    <subcellularLocation>
        <location evidence="1">Preautophagosomal structure membrane</location>
        <topology evidence="1">Peripheral membrane protein</topology>
    </subcellularLocation>
</comment>
<dbReference type="InterPro" id="IPR017441">
    <property type="entry name" value="Protein_kinase_ATP_BS"/>
</dbReference>
<dbReference type="SMART" id="SM00220">
    <property type="entry name" value="S_TKc"/>
    <property type="match status" value="1"/>
</dbReference>
<comment type="caution">
    <text evidence="11">The sequence shown here is derived from an EMBL/GenBank/DDBJ whole genome shotgun (WGS) entry which is preliminary data.</text>
</comment>
<keyword evidence="5 8" id="KW-0067">ATP-binding</keyword>
<dbReference type="InterPro" id="IPR000719">
    <property type="entry name" value="Prot_kinase_dom"/>
</dbReference>
<dbReference type="GO" id="GO:0034045">
    <property type="term" value="C:phagophore assembly site membrane"/>
    <property type="evidence" value="ECO:0007669"/>
    <property type="project" value="UniProtKB-SubCell"/>
</dbReference>
<accession>A0A9W9H0D3</accession>
<dbReference type="GO" id="GO:0006914">
    <property type="term" value="P:autophagy"/>
    <property type="evidence" value="ECO:0007669"/>
    <property type="project" value="UniProtKB-KW"/>
</dbReference>
<dbReference type="InterPro" id="IPR045269">
    <property type="entry name" value="Atg1-like"/>
</dbReference>
<keyword evidence="9" id="KW-0723">Serine/threonine-protein kinase</keyword>
<dbReference type="PROSITE" id="PS00108">
    <property type="entry name" value="PROTEIN_KINASE_ST"/>
    <property type="match status" value="1"/>
</dbReference>
<dbReference type="FunFam" id="1.10.510.10:FF:000549">
    <property type="entry name" value="Protein serine/threonine kinase (Ran1), putative"/>
    <property type="match status" value="1"/>
</dbReference>
<dbReference type="RefSeq" id="XP_056522082.1">
    <property type="nucleotide sequence ID" value="XM_056665132.1"/>
</dbReference>
<evidence type="ECO:0000256" key="4">
    <source>
        <dbReference type="ARBA" id="ARBA00022741"/>
    </source>
</evidence>
<dbReference type="Gene3D" id="1.10.510.10">
    <property type="entry name" value="Transferase(Phosphotransferase) domain 1"/>
    <property type="match status" value="1"/>
</dbReference>
<feature type="binding site" evidence="8">
    <location>
        <position position="61"/>
    </location>
    <ligand>
        <name>ATP</name>
        <dbReference type="ChEBI" id="CHEBI:30616"/>
    </ligand>
</feature>
<dbReference type="Proteomes" id="UP001149079">
    <property type="component" value="Unassembled WGS sequence"/>
</dbReference>
<protein>
    <recommendedName>
        <fullName evidence="2">Serine/threonine-protein kinase ATG1</fullName>
    </recommendedName>
    <alternativeName>
        <fullName evidence="7">Autophagy-related protein 1</fullName>
    </alternativeName>
    <alternativeName>
        <fullName evidence="3">Serine/threonine-protein kinase atg1</fullName>
    </alternativeName>
</protein>
<dbReference type="EMBL" id="JAPQKL010000004">
    <property type="protein sequence ID" value="KAJ5135110.1"/>
    <property type="molecule type" value="Genomic_DNA"/>
</dbReference>
<dbReference type="CDD" id="cd13993">
    <property type="entry name" value="STKc_Pat1_like"/>
    <property type="match status" value="1"/>
</dbReference>
<dbReference type="PROSITE" id="PS00107">
    <property type="entry name" value="PROTEIN_KINASE_ATP"/>
    <property type="match status" value="1"/>
</dbReference>
<keyword evidence="9" id="KW-0808">Transferase</keyword>
<dbReference type="GO" id="GO:0010506">
    <property type="term" value="P:regulation of autophagy"/>
    <property type="evidence" value="ECO:0007669"/>
    <property type="project" value="InterPro"/>
</dbReference>
<comment type="similarity">
    <text evidence="9">Belongs to the protein kinase superfamily.</text>
</comment>
<dbReference type="OrthoDB" id="541276at2759"/>
<evidence type="ECO:0000256" key="1">
    <source>
        <dbReference type="ARBA" id="ARBA00004623"/>
    </source>
</evidence>
<keyword evidence="4 8" id="KW-0547">Nucleotide-binding</keyword>
<sequence>MYPAMLPTPPPSPIPRCYAPEDRLGLVLANRLELTRVLGVGAYGVVYTAQDIHTHEVFAVKVLNKTGLDPRQLKFQQREIRLHHLASQHPNVVSLKRIMDSVDCTYVVMEYCPEGDLFSNITDKGNFVGNEFLAKSVFLQILDAVQYCHSLGIYHRDLKPENVLVTNRGMTVKLADFGLATTDYYTTDFGCGSTFYMSPECHQSNPRPLSCYMSAANDVWSLGVILVNLTCGRNPWKRASIEDSTFQAYLKDPFFLQTILPLSTEMVGILSRVFEVDPSKRITIPELRQLILECPRFTENPVIPAPWVPEPVTYIPQPQVPLFMAPMALHAQPCGSSLHAQPSGSSSDSSQYSAFSQSAASDSSAITEDYSDLNSMSPTVSEQVANGKMVFPSVCAEPFFPADPFTYGLVHPNMPRFEIPV</sequence>
<evidence type="ECO:0000256" key="5">
    <source>
        <dbReference type="ARBA" id="ARBA00022840"/>
    </source>
</evidence>
<keyword evidence="9" id="KW-0418">Kinase</keyword>
<dbReference type="InterPro" id="IPR011009">
    <property type="entry name" value="Kinase-like_dom_sf"/>
</dbReference>
<proteinExistence type="inferred from homology"/>
<organism evidence="11 12">
    <name type="scientific">Penicillium bovifimosum</name>
    <dbReference type="NCBI Taxonomy" id="126998"/>
    <lineage>
        <taxon>Eukaryota</taxon>
        <taxon>Fungi</taxon>
        <taxon>Dikarya</taxon>
        <taxon>Ascomycota</taxon>
        <taxon>Pezizomycotina</taxon>
        <taxon>Eurotiomycetes</taxon>
        <taxon>Eurotiomycetidae</taxon>
        <taxon>Eurotiales</taxon>
        <taxon>Aspergillaceae</taxon>
        <taxon>Penicillium</taxon>
    </lineage>
</organism>
<evidence type="ECO:0000313" key="11">
    <source>
        <dbReference type="EMBL" id="KAJ5135110.1"/>
    </source>
</evidence>
<dbReference type="AlphaFoldDB" id="A0A9W9H0D3"/>
<evidence type="ECO:0000259" key="10">
    <source>
        <dbReference type="PROSITE" id="PS50011"/>
    </source>
</evidence>
<evidence type="ECO:0000313" key="12">
    <source>
        <dbReference type="Proteomes" id="UP001149079"/>
    </source>
</evidence>
<dbReference type="GeneID" id="81404302"/>
<reference evidence="11" key="2">
    <citation type="journal article" date="2023" name="IMA Fungus">
        <title>Comparative genomic study of the Penicillium genus elucidates a diverse pangenome and 15 lateral gene transfer events.</title>
        <authorList>
            <person name="Petersen C."/>
            <person name="Sorensen T."/>
            <person name="Nielsen M.R."/>
            <person name="Sondergaard T.E."/>
            <person name="Sorensen J.L."/>
            <person name="Fitzpatrick D.A."/>
            <person name="Frisvad J.C."/>
            <person name="Nielsen K.L."/>
        </authorList>
    </citation>
    <scope>NUCLEOTIDE SEQUENCE</scope>
    <source>
        <strain evidence="11">IBT 22155</strain>
    </source>
</reference>
<dbReference type="SUPFAM" id="SSF56112">
    <property type="entry name" value="Protein kinase-like (PK-like)"/>
    <property type="match status" value="1"/>
</dbReference>
<dbReference type="Pfam" id="PF00069">
    <property type="entry name" value="Pkinase"/>
    <property type="match status" value="1"/>
</dbReference>
<dbReference type="PROSITE" id="PS50011">
    <property type="entry name" value="PROTEIN_KINASE_DOM"/>
    <property type="match status" value="1"/>
</dbReference>
<evidence type="ECO:0000256" key="9">
    <source>
        <dbReference type="RuleBase" id="RU000304"/>
    </source>
</evidence>
<keyword evidence="6" id="KW-0072">Autophagy</keyword>
<evidence type="ECO:0000256" key="2">
    <source>
        <dbReference type="ARBA" id="ARBA00018572"/>
    </source>
</evidence>
<name>A0A9W9H0D3_9EURO</name>
<dbReference type="GO" id="GO:0005524">
    <property type="term" value="F:ATP binding"/>
    <property type="evidence" value="ECO:0007669"/>
    <property type="project" value="UniProtKB-UniRule"/>
</dbReference>
<dbReference type="PANTHER" id="PTHR24348">
    <property type="entry name" value="SERINE/THREONINE-PROTEIN KINASE UNC-51-RELATED"/>
    <property type="match status" value="1"/>
</dbReference>
<evidence type="ECO:0000256" key="7">
    <source>
        <dbReference type="ARBA" id="ARBA00030237"/>
    </source>
</evidence>
<gene>
    <name evidence="11" type="ORF">N7515_004388</name>
</gene>
<keyword evidence="12" id="KW-1185">Reference proteome</keyword>
<evidence type="ECO:0000256" key="6">
    <source>
        <dbReference type="ARBA" id="ARBA00023006"/>
    </source>
</evidence>
<evidence type="ECO:0000256" key="8">
    <source>
        <dbReference type="PROSITE-ProRule" id="PRU10141"/>
    </source>
</evidence>
<reference evidence="11" key="1">
    <citation type="submission" date="2022-11" db="EMBL/GenBank/DDBJ databases">
        <authorList>
            <person name="Petersen C."/>
        </authorList>
    </citation>
    <scope>NUCLEOTIDE SEQUENCE</scope>
    <source>
        <strain evidence="11">IBT 22155</strain>
    </source>
</reference>
<dbReference type="InterPro" id="IPR008271">
    <property type="entry name" value="Ser/Thr_kinase_AS"/>
</dbReference>
<dbReference type="PANTHER" id="PTHR24348:SF68">
    <property type="entry name" value="SERINE_THREONINE-PROTEIN KINASE ATG1C"/>
    <property type="match status" value="1"/>
</dbReference>
<feature type="domain" description="Protein kinase" evidence="10">
    <location>
        <begin position="32"/>
        <end position="303"/>
    </location>
</feature>
<evidence type="ECO:0000256" key="3">
    <source>
        <dbReference type="ARBA" id="ARBA00019599"/>
    </source>
</evidence>